<evidence type="ECO:0000313" key="2">
    <source>
        <dbReference type="EMBL" id="CAD9981365.1"/>
    </source>
</evidence>
<dbReference type="Gene3D" id="3.20.20.140">
    <property type="entry name" value="Metal-dependent hydrolases"/>
    <property type="match status" value="1"/>
</dbReference>
<dbReference type="PANTHER" id="PTHR43135">
    <property type="entry name" value="ALPHA-D-RIBOSE 1-METHYLPHOSPHONATE 5-TRIPHOSPHATE DIPHOSPHATASE"/>
    <property type="match status" value="1"/>
</dbReference>
<dbReference type="InterPro" id="IPR032466">
    <property type="entry name" value="Metal_Hydrolase"/>
</dbReference>
<protein>
    <recommendedName>
        <fullName evidence="1">Amidohydrolase-related domain-containing protein</fullName>
    </recommendedName>
</protein>
<dbReference type="PANTHER" id="PTHR43135:SF3">
    <property type="entry name" value="ALPHA-D-RIBOSE 1-METHYLPHOSPHONATE 5-TRIPHOSPHATE DIPHOSPHATASE"/>
    <property type="match status" value="1"/>
</dbReference>
<accession>A0A7S2YKI3</accession>
<reference evidence="2" key="1">
    <citation type="submission" date="2021-01" db="EMBL/GenBank/DDBJ databases">
        <authorList>
            <person name="Corre E."/>
            <person name="Pelletier E."/>
            <person name="Niang G."/>
            <person name="Scheremetjew M."/>
            <person name="Finn R."/>
            <person name="Kale V."/>
            <person name="Holt S."/>
            <person name="Cochrane G."/>
            <person name="Meng A."/>
            <person name="Brown T."/>
            <person name="Cohen L."/>
        </authorList>
    </citation>
    <scope>NUCLEOTIDE SEQUENCE</scope>
    <source>
        <strain evidence="2">CCMP125</strain>
    </source>
</reference>
<evidence type="ECO:0000259" key="1">
    <source>
        <dbReference type="Pfam" id="PF01979"/>
    </source>
</evidence>
<sequence>MAKHGTYLVPTLLTYDMLKKDGVAQGLAPDMVAKVDDVFEAGKRSIGIAKAHGVKTCFGTDCLSDMRQAQLHQFRLLRDAGMSMLDILQSATCHAAQLVDRQGDLGVVQASAIADLLVVNANPMEDETPVFSDWQEHCFAIVQNGIIRYQQ</sequence>
<dbReference type="EMBL" id="HBHT01029799">
    <property type="protein sequence ID" value="CAD9981365.1"/>
    <property type="molecule type" value="Transcribed_RNA"/>
</dbReference>
<proteinExistence type="predicted"/>
<dbReference type="InterPro" id="IPR051781">
    <property type="entry name" value="Metallo-dep_Hydrolase"/>
</dbReference>
<dbReference type="AlphaFoldDB" id="A0A7S2YKI3"/>
<dbReference type="SUPFAM" id="SSF51338">
    <property type="entry name" value="Composite domain of metallo-dependent hydrolases"/>
    <property type="match status" value="1"/>
</dbReference>
<dbReference type="InterPro" id="IPR006680">
    <property type="entry name" value="Amidohydro-rel"/>
</dbReference>
<dbReference type="InterPro" id="IPR011059">
    <property type="entry name" value="Metal-dep_hydrolase_composite"/>
</dbReference>
<name>A0A7S2YKI3_9STRA</name>
<dbReference type="GO" id="GO:0016810">
    <property type="term" value="F:hydrolase activity, acting on carbon-nitrogen (but not peptide) bonds"/>
    <property type="evidence" value="ECO:0007669"/>
    <property type="project" value="InterPro"/>
</dbReference>
<organism evidence="2">
    <name type="scientific">Entomoneis paludosa</name>
    <dbReference type="NCBI Taxonomy" id="265537"/>
    <lineage>
        <taxon>Eukaryota</taxon>
        <taxon>Sar</taxon>
        <taxon>Stramenopiles</taxon>
        <taxon>Ochrophyta</taxon>
        <taxon>Bacillariophyta</taxon>
        <taxon>Bacillariophyceae</taxon>
        <taxon>Bacillariophycidae</taxon>
        <taxon>Entomoneidaceae</taxon>
        <taxon>Entomoneis</taxon>
    </lineage>
</organism>
<dbReference type="SUPFAM" id="SSF51556">
    <property type="entry name" value="Metallo-dependent hydrolases"/>
    <property type="match status" value="1"/>
</dbReference>
<dbReference type="Pfam" id="PF01979">
    <property type="entry name" value="Amidohydro_1"/>
    <property type="match status" value="1"/>
</dbReference>
<gene>
    <name evidence="2" type="ORF">APAL1065_LOCUS20010</name>
</gene>
<feature type="domain" description="Amidohydrolase-related" evidence="1">
    <location>
        <begin position="1"/>
        <end position="134"/>
    </location>
</feature>